<dbReference type="Proteomes" id="UP000580856">
    <property type="component" value="Unassembled WGS sequence"/>
</dbReference>
<name>A0A846QKT6_9BACT</name>
<feature type="domain" description="HD/PDEase" evidence="1">
    <location>
        <begin position="70"/>
        <end position="209"/>
    </location>
</feature>
<sequence length="309" mass="34546">MFDRPDCRPLANTLLHDLVDHRNPRAVLGEVLTIFSLIHEDADTHFLRTAHADTVALFHGEYPGYKCCSTRYHDLQHTMEVFLCAARLLHGHTLAGRTLSVRDCTLTLIAALFHDAGLIQSDSDNEGTGAKYTRGHEERSGAFVHAYFDTTGQPRRDADYCASVILTTCLGITPDVIPFTSPEHMLAGRILGAADLLAQLSGREYLEKLLYLYGEFAEAGFAYESMFDLLSRTHGFYAMARARIEGPLGGVDASMLRHFRNRWGLDRDMYSESTKRNMNYLNEVLRVGPEAYLTKLNRGGIVRSLTPSA</sequence>
<dbReference type="SUPFAM" id="SSF109604">
    <property type="entry name" value="HD-domain/PDEase-like"/>
    <property type="match status" value="1"/>
</dbReference>
<dbReference type="Gene3D" id="1.10.3210.10">
    <property type="entry name" value="Hypothetical protein af1432"/>
    <property type="match status" value="1"/>
</dbReference>
<evidence type="ECO:0000313" key="2">
    <source>
        <dbReference type="EMBL" id="NJB68798.1"/>
    </source>
</evidence>
<protein>
    <recommendedName>
        <fullName evidence="1">HD/PDEase domain-containing protein</fullName>
    </recommendedName>
</protein>
<dbReference type="AlphaFoldDB" id="A0A846QKT6"/>
<evidence type="ECO:0000259" key="1">
    <source>
        <dbReference type="SMART" id="SM00471"/>
    </source>
</evidence>
<reference evidence="2 3" key="1">
    <citation type="submission" date="2020-03" db="EMBL/GenBank/DDBJ databases">
        <title>Genomic Encyclopedia of Type Strains, Phase IV (KMG-IV): sequencing the most valuable type-strain genomes for metagenomic binning, comparative biology and taxonomic classification.</title>
        <authorList>
            <person name="Goeker M."/>
        </authorList>
    </citation>
    <scope>NUCLEOTIDE SEQUENCE [LARGE SCALE GENOMIC DNA]</scope>
    <source>
        <strain evidence="2 3">DSM 24233</strain>
    </source>
</reference>
<gene>
    <name evidence="2" type="ORF">GGQ74_002471</name>
</gene>
<comment type="caution">
    <text evidence="2">The sequence shown here is derived from an EMBL/GenBank/DDBJ whole genome shotgun (WGS) entry which is preliminary data.</text>
</comment>
<dbReference type="SMART" id="SM00471">
    <property type="entry name" value="HDc"/>
    <property type="match status" value="1"/>
</dbReference>
<accession>A0A846QKT6</accession>
<proteinExistence type="predicted"/>
<keyword evidence="3" id="KW-1185">Reference proteome</keyword>
<evidence type="ECO:0000313" key="3">
    <source>
        <dbReference type="Proteomes" id="UP000580856"/>
    </source>
</evidence>
<dbReference type="RefSeq" id="WP_167941836.1">
    <property type="nucleotide sequence ID" value="NZ_JAATJA010000002.1"/>
</dbReference>
<dbReference type="InterPro" id="IPR003607">
    <property type="entry name" value="HD/PDEase_dom"/>
</dbReference>
<dbReference type="EMBL" id="JAATJA010000002">
    <property type="protein sequence ID" value="NJB68798.1"/>
    <property type="molecule type" value="Genomic_DNA"/>
</dbReference>
<organism evidence="2 3">
    <name type="scientific">Desulfobaculum xiamenense</name>
    <dbReference type="NCBI Taxonomy" id="995050"/>
    <lineage>
        <taxon>Bacteria</taxon>
        <taxon>Pseudomonadati</taxon>
        <taxon>Thermodesulfobacteriota</taxon>
        <taxon>Desulfovibrionia</taxon>
        <taxon>Desulfovibrionales</taxon>
        <taxon>Desulfovibrionaceae</taxon>
        <taxon>Desulfobaculum</taxon>
    </lineage>
</organism>